<dbReference type="RefSeq" id="WP_128197948.1">
    <property type="nucleotide sequence ID" value="NZ_SACT01000002.1"/>
</dbReference>
<dbReference type="PANTHER" id="PTHR43316">
    <property type="entry name" value="HYDROLASE, HALOACID DELAHOGENASE-RELATED"/>
    <property type="match status" value="1"/>
</dbReference>
<comment type="caution">
    <text evidence="4">The sequence shown here is derived from an EMBL/GenBank/DDBJ whole genome shotgun (WGS) entry which is preliminary data.</text>
</comment>
<comment type="function">
    <text evidence="3">Catalyzes the hydrolytic dehalogenation of small (S)-2-haloalkanoic acids to yield the corresponding (R)-2-hydroxyalkanoic acids.</text>
</comment>
<dbReference type="SFLD" id="SFLDG01129">
    <property type="entry name" value="C1.5:_HAD__Beta-PGM__Phosphata"/>
    <property type="match status" value="1"/>
</dbReference>
<comment type="catalytic activity">
    <reaction evidence="3">
        <text>an (S)-2-haloacid + H2O = a (2R)-2-hydroxycarboxylate + a halide anion + H(+)</text>
        <dbReference type="Rhea" id="RHEA:11192"/>
        <dbReference type="ChEBI" id="CHEBI:15377"/>
        <dbReference type="ChEBI" id="CHEBI:15378"/>
        <dbReference type="ChEBI" id="CHEBI:16042"/>
        <dbReference type="ChEBI" id="CHEBI:58314"/>
        <dbReference type="ChEBI" id="CHEBI:137405"/>
        <dbReference type="EC" id="3.8.1.2"/>
    </reaction>
</comment>
<proteinExistence type="inferred from homology"/>
<organism evidence="4 5">
    <name type="scientific">Rubrivivax albus</name>
    <dbReference type="NCBI Taxonomy" id="2499835"/>
    <lineage>
        <taxon>Bacteria</taxon>
        <taxon>Pseudomonadati</taxon>
        <taxon>Pseudomonadota</taxon>
        <taxon>Betaproteobacteria</taxon>
        <taxon>Burkholderiales</taxon>
        <taxon>Sphaerotilaceae</taxon>
        <taxon>Rubrivivax</taxon>
    </lineage>
</organism>
<dbReference type="NCBIfam" id="TIGR01428">
    <property type="entry name" value="HAD_type_II"/>
    <property type="match status" value="1"/>
</dbReference>
<gene>
    <name evidence="4" type="ORF">ENE75_09090</name>
</gene>
<dbReference type="InterPro" id="IPR023214">
    <property type="entry name" value="HAD_sf"/>
</dbReference>
<dbReference type="AlphaFoldDB" id="A0A3S2X2G9"/>
<dbReference type="EMBL" id="SACT01000002">
    <property type="protein sequence ID" value="RVT52575.1"/>
    <property type="molecule type" value="Genomic_DNA"/>
</dbReference>
<evidence type="ECO:0000256" key="1">
    <source>
        <dbReference type="ARBA" id="ARBA00008106"/>
    </source>
</evidence>
<accession>A0A3S2X2G9</accession>
<dbReference type="Gene3D" id="1.10.150.240">
    <property type="entry name" value="Putative phosphatase, domain 2"/>
    <property type="match status" value="1"/>
</dbReference>
<comment type="similarity">
    <text evidence="1 3">Belongs to the HAD-like hydrolase superfamily. S-2-haloalkanoic acid dehalogenase family.</text>
</comment>
<dbReference type="Pfam" id="PF00702">
    <property type="entry name" value="Hydrolase"/>
    <property type="match status" value="1"/>
</dbReference>
<evidence type="ECO:0000256" key="2">
    <source>
        <dbReference type="ARBA" id="ARBA00022801"/>
    </source>
</evidence>
<dbReference type="Proteomes" id="UP000288178">
    <property type="component" value="Unassembled WGS sequence"/>
</dbReference>
<dbReference type="SUPFAM" id="SSF56784">
    <property type="entry name" value="HAD-like"/>
    <property type="match status" value="1"/>
</dbReference>
<dbReference type="InterPro" id="IPR006439">
    <property type="entry name" value="HAD-SF_hydro_IA"/>
</dbReference>
<dbReference type="InterPro" id="IPR023198">
    <property type="entry name" value="PGP-like_dom2"/>
</dbReference>
<dbReference type="EC" id="3.8.1.2" evidence="3"/>
<dbReference type="OrthoDB" id="8585081at2"/>
<dbReference type="GO" id="GO:0018784">
    <property type="term" value="F:(S)-2-haloacid dehalogenase activity"/>
    <property type="evidence" value="ECO:0007669"/>
    <property type="project" value="UniProtKB-UniRule"/>
</dbReference>
<reference evidence="4 5" key="1">
    <citation type="submission" date="2019-01" db="EMBL/GenBank/DDBJ databases">
        <authorList>
            <person name="Chen W.-M."/>
        </authorList>
    </citation>
    <scope>NUCLEOTIDE SEQUENCE [LARGE SCALE GENOMIC DNA]</scope>
    <source>
        <strain evidence="4 5">ICH-3</strain>
    </source>
</reference>
<dbReference type="PANTHER" id="PTHR43316:SF3">
    <property type="entry name" value="HALOACID DEHALOGENASE, TYPE II (AFU_ORTHOLOGUE AFUA_2G07750)-RELATED"/>
    <property type="match status" value="1"/>
</dbReference>
<keyword evidence="5" id="KW-1185">Reference proteome</keyword>
<dbReference type="CDD" id="cd02588">
    <property type="entry name" value="HAD_L2-DEX"/>
    <property type="match status" value="1"/>
</dbReference>
<dbReference type="PRINTS" id="PR00413">
    <property type="entry name" value="HADHALOGNASE"/>
</dbReference>
<evidence type="ECO:0000313" key="5">
    <source>
        <dbReference type="Proteomes" id="UP000288178"/>
    </source>
</evidence>
<evidence type="ECO:0000256" key="3">
    <source>
        <dbReference type="RuleBase" id="RU368077"/>
    </source>
</evidence>
<dbReference type="InterPro" id="IPR006328">
    <property type="entry name" value="2-HAD"/>
</dbReference>
<sequence length="249" mass="26989">MKTDTPPRALVFDVFGTVVDWHGSVAREVRRAGLPVDAKDFARAWRAGYAPAMDEVRRGVLPWTTIDGLHRRILDRLLTEQRLDLPEAARADLNLAWHRLDPWPDVPQGLAQLKAMMPVATLSNGNLRLLLDLARHGGLVWDALFSAELFGHYKPDPETYLGACRLLDLPPAEVTLVAAHPDDLRAAARCGLGTALVLRPDEFGAGRGTAAHVAEEFDVVVDGFGALAGHWGHLGALGPLTQPSATDIG</sequence>
<dbReference type="InterPro" id="IPR051540">
    <property type="entry name" value="S-2-haloacid_dehalogenase"/>
</dbReference>
<keyword evidence="2 3" id="KW-0378">Hydrolase</keyword>
<dbReference type="InterPro" id="IPR036412">
    <property type="entry name" value="HAD-like_sf"/>
</dbReference>
<dbReference type="NCBIfam" id="TIGR01493">
    <property type="entry name" value="HAD-SF-IA-v2"/>
    <property type="match status" value="1"/>
</dbReference>
<dbReference type="Gene3D" id="3.40.50.1000">
    <property type="entry name" value="HAD superfamily/HAD-like"/>
    <property type="match status" value="1"/>
</dbReference>
<protein>
    <recommendedName>
        <fullName evidence="3">(S)-2-haloacid dehalogenase</fullName>
        <ecNumber evidence="3">3.8.1.2</ecNumber>
    </recommendedName>
    <alternativeName>
        <fullName evidence="3">2-haloalkanoic acid dehalogenase</fullName>
    </alternativeName>
    <alternativeName>
        <fullName evidence="3">Halocarboxylic acid halidohydrolase</fullName>
    </alternativeName>
    <alternativeName>
        <fullName evidence="3">L-2-haloacid dehalogenase</fullName>
    </alternativeName>
</protein>
<name>A0A3S2X2G9_9BURK</name>
<dbReference type="SFLD" id="SFLDS00003">
    <property type="entry name" value="Haloacid_Dehalogenase"/>
    <property type="match status" value="1"/>
</dbReference>
<evidence type="ECO:0000313" key="4">
    <source>
        <dbReference type="EMBL" id="RVT52575.1"/>
    </source>
</evidence>